<sequence length="98" mass="10769">MGKRTMPKSLREMGDSRVLISTHDLQRAGKLRGLFENIGYQVELVTPEEDISSSHHFELLVVTGAAVTSSALRLRHQADSFFSAPSLAIVDASDLQDD</sequence>
<feature type="non-terminal residue" evidence="1">
    <location>
        <position position="98"/>
    </location>
</feature>
<evidence type="ECO:0000313" key="1">
    <source>
        <dbReference type="EMBL" id="SVC85922.1"/>
    </source>
</evidence>
<name>A0A382QMF7_9ZZZZ</name>
<proteinExistence type="predicted"/>
<dbReference type="AlphaFoldDB" id="A0A382QMF7"/>
<gene>
    <name evidence="1" type="ORF">METZ01_LOCUS338776</name>
</gene>
<organism evidence="1">
    <name type="scientific">marine metagenome</name>
    <dbReference type="NCBI Taxonomy" id="408172"/>
    <lineage>
        <taxon>unclassified sequences</taxon>
        <taxon>metagenomes</taxon>
        <taxon>ecological metagenomes</taxon>
    </lineage>
</organism>
<accession>A0A382QMF7</accession>
<reference evidence="1" key="1">
    <citation type="submission" date="2018-05" db="EMBL/GenBank/DDBJ databases">
        <authorList>
            <person name="Lanie J.A."/>
            <person name="Ng W.-L."/>
            <person name="Kazmierczak K.M."/>
            <person name="Andrzejewski T.M."/>
            <person name="Davidsen T.M."/>
            <person name="Wayne K.J."/>
            <person name="Tettelin H."/>
            <person name="Glass J.I."/>
            <person name="Rusch D."/>
            <person name="Podicherti R."/>
            <person name="Tsui H.-C.T."/>
            <person name="Winkler M.E."/>
        </authorList>
    </citation>
    <scope>NUCLEOTIDE SEQUENCE</scope>
</reference>
<dbReference type="EMBL" id="UINC01115127">
    <property type="protein sequence ID" value="SVC85922.1"/>
    <property type="molecule type" value="Genomic_DNA"/>
</dbReference>
<protein>
    <submittedName>
        <fullName evidence="1">Uncharacterized protein</fullName>
    </submittedName>
</protein>